<name>A0ABR6C1L7_9HYPH</name>
<comment type="caution">
    <text evidence="1">The sequence shown here is derived from an EMBL/GenBank/DDBJ whole genome shotgun (WGS) entry which is preliminary data.</text>
</comment>
<dbReference type="InterPro" id="IPR014054">
    <property type="entry name" value="Phage_regulatory_Rha"/>
</dbReference>
<dbReference type="NCBIfam" id="TIGR02681">
    <property type="entry name" value="phage_pRha"/>
    <property type="match status" value="1"/>
</dbReference>
<sequence>MNDITTLIPCHARTVRGLDQPVVFVCDGNVYASSEDVAAFFGKSHYHVMRDIKALISNNVLCASNFGESSRPMKMPSGGTRDIAIYNMNRDGFTLLTMGFTGKRALNWKLKYIAAFNAMEEKLANRERAQAPKGSLQTLIDAHRRAYERFLTHVDIIQTAAEYNMDEDAEDRTADELIRYQCRTLEELRQKAGYIAAAPTLGGDMRKDQVRALLYSMAG</sequence>
<evidence type="ECO:0000313" key="1">
    <source>
        <dbReference type="EMBL" id="MBA9018568.1"/>
    </source>
</evidence>
<proteinExistence type="predicted"/>
<gene>
    <name evidence="1" type="ORF">HNQ97_000554</name>
</gene>
<dbReference type="RefSeq" id="WP_182573416.1">
    <property type="nucleotide sequence ID" value="NZ_JACJHY010000002.1"/>
</dbReference>
<dbReference type="Proteomes" id="UP000587524">
    <property type="component" value="Unassembled WGS sequence"/>
</dbReference>
<protein>
    <submittedName>
        <fullName evidence="1">Rha family phage regulatory protein</fullName>
    </submittedName>
</protein>
<accession>A0ABR6C1L7</accession>
<dbReference type="Pfam" id="PF09669">
    <property type="entry name" value="Phage_pRha"/>
    <property type="match status" value="1"/>
</dbReference>
<reference evidence="1 2" key="1">
    <citation type="submission" date="2020-08" db="EMBL/GenBank/DDBJ databases">
        <title>Genomic Encyclopedia of Type Strains, Phase IV (KMG-IV): sequencing the most valuable type-strain genomes for metagenomic binning, comparative biology and taxonomic classification.</title>
        <authorList>
            <person name="Goeker M."/>
        </authorList>
    </citation>
    <scope>NUCLEOTIDE SEQUENCE [LARGE SCALE GENOMIC DNA]</scope>
    <source>
        <strain evidence="1 2">DSM 17455</strain>
    </source>
</reference>
<keyword evidence="2" id="KW-1185">Reference proteome</keyword>
<evidence type="ECO:0000313" key="2">
    <source>
        <dbReference type="Proteomes" id="UP000587524"/>
    </source>
</evidence>
<organism evidence="1 2">
    <name type="scientific">Aminobacter ciceronei</name>
    <dbReference type="NCBI Taxonomy" id="150723"/>
    <lineage>
        <taxon>Bacteria</taxon>
        <taxon>Pseudomonadati</taxon>
        <taxon>Pseudomonadota</taxon>
        <taxon>Alphaproteobacteria</taxon>
        <taxon>Hyphomicrobiales</taxon>
        <taxon>Phyllobacteriaceae</taxon>
        <taxon>Aminobacter</taxon>
    </lineage>
</organism>
<dbReference type="EMBL" id="JACJHZ010000002">
    <property type="protein sequence ID" value="MBA9018568.1"/>
    <property type="molecule type" value="Genomic_DNA"/>
</dbReference>